<feature type="compositionally biased region" description="Low complexity" evidence="1">
    <location>
        <begin position="143"/>
        <end position="165"/>
    </location>
</feature>
<proteinExistence type="predicted"/>
<evidence type="ECO:0000256" key="1">
    <source>
        <dbReference type="SAM" id="MobiDB-lite"/>
    </source>
</evidence>
<sequence length="355" mass="38366">MLSAFKIKEYDLQPIFEQWKDAPTFNNNPKKDLPVEEWLEKIREGCVERGVPEEYWYKVAQHFMGPRAKARLDELKQVISKVHGGKYRWTWKKFKVAMLNMGWTIDKDQKETIKVQGRSSGMWFSRKKDTDTASVKDLPQDPPAASSSSSQRTSQSKSRPSPTRSIKVTKKPLVQEPEEDTSSKKSSKGKESTEPRGRPMRAASVSGFWPGKLGNSSKDDSKTPQRPGHQKARSDTAVVLAKRRSASPAESTHSASEVVTKAEAPAWLLNACTALEFITSEHPKAMSVISAILITAGSIPAIPAIAAGAGGTILASGAVHAIGAIAVAAGQALGAGVAAQKNQQPAGVASITEGH</sequence>
<evidence type="ECO:0000313" key="2">
    <source>
        <dbReference type="EMBL" id="KAF9528805.1"/>
    </source>
</evidence>
<protein>
    <submittedName>
        <fullName evidence="2">Uncharacterized protein</fullName>
    </submittedName>
</protein>
<comment type="caution">
    <text evidence="2">The sequence shown here is derived from an EMBL/GenBank/DDBJ whole genome shotgun (WGS) entry which is preliminary data.</text>
</comment>
<evidence type="ECO:0000313" key="3">
    <source>
        <dbReference type="Proteomes" id="UP000807306"/>
    </source>
</evidence>
<feature type="compositionally biased region" description="Polar residues" evidence="1">
    <location>
        <begin position="248"/>
        <end position="257"/>
    </location>
</feature>
<reference evidence="2" key="1">
    <citation type="submission" date="2020-11" db="EMBL/GenBank/DDBJ databases">
        <authorList>
            <consortium name="DOE Joint Genome Institute"/>
            <person name="Ahrendt S."/>
            <person name="Riley R."/>
            <person name="Andreopoulos W."/>
            <person name="Labutti K."/>
            <person name="Pangilinan J."/>
            <person name="Ruiz-Duenas F.J."/>
            <person name="Barrasa J.M."/>
            <person name="Sanchez-Garcia M."/>
            <person name="Camarero S."/>
            <person name="Miyauchi S."/>
            <person name="Serrano A."/>
            <person name="Linde D."/>
            <person name="Babiker R."/>
            <person name="Drula E."/>
            <person name="Ayuso-Fernandez I."/>
            <person name="Pacheco R."/>
            <person name="Padilla G."/>
            <person name="Ferreira P."/>
            <person name="Barriuso J."/>
            <person name="Kellner H."/>
            <person name="Castanera R."/>
            <person name="Alfaro M."/>
            <person name="Ramirez L."/>
            <person name="Pisabarro A.G."/>
            <person name="Kuo A."/>
            <person name="Tritt A."/>
            <person name="Lipzen A."/>
            <person name="He G."/>
            <person name="Yan M."/>
            <person name="Ng V."/>
            <person name="Cullen D."/>
            <person name="Martin F."/>
            <person name="Rosso M.-N."/>
            <person name="Henrissat B."/>
            <person name="Hibbett D."/>
            <person name="Martinez A.T."/>
            <person name="Grigoriev I.V."/>
        </authorList>
    </citation>
    <scope>NUCLEOTIDE SEQUENCE</scope>
    <source>
        <strain evidence="2">CBS 506.95</strain>
    </source>
</reference>
<dbReference type="OrthoDB" id="3250110at2759"/>
<dbReference type="Proteomes" id="UP000807306">
    <property type="component" value="Unassembled WGS sequence"/>
</dbReference>
<dbReference type="AlphaFoldDB" id="A0A9P6EH27"/>
<name>A0A9P6EH27_9AGAR</name>
<accession>A0A9P6EH27</accession>
<dbReference type="EMBL" id="MU157850">
    <property type="protein sequence ID" value="KAF9528805.1"/>
    <property type="molecule type" value="Genomic_DNA"/>
</dbReference>
<organism evidence="2 3">
    <name type="scientific">Crepidotus variabilis</name>
    <dbReference type="NCBI Taxonomy" id="179855"/>
    <lineage>
        <taxon>Eukaryota</taxon>
        <taxon>Fungi</taxon>
        <taxon>Dikarya</taxon>
        <taxon>Basidiomycota</taxon>
        <taxon>Agaricomycotina</taxon>
        <taxon>Agaricomycetes</taxon>
        <taxon>Agaricomycetidae</taxon>
        <taxon>Agaricales</taxon>
        <taxon>Agaricineae</taxon>
        <taxon>Crepidotaceae</taxon>
        <taxon>Crepidotus</taxon>
    </lineage>
</organism>
<gene>
    <name evidence="2" type="ORF">CPB83DRAFT_813344</name>
</gene>
<keyword evidence="3" id="KW-1185">Reference proteome</keyword>
<feature type="region of interest" description="Disordered" evidence="1">
    <location>
        <begin position="124"/>
        <end position="259"/>
    </location>
</feature>
<feature type="compositionally biased region" description="Basic and acidic residues" evidence="1">
    <location>
        <begin position="188"/>
        <end position="197"/>
    </location>
</feature>